<dbReference type="InterPro" id="IPR008569">
    <property type="entry name" value="DUF851"/>
</dbReference>
<organism evidence="2 3">
    <name type="scientific">Caenorhabditis angaria</name>
    <dbReference type="NCBI Taxonomy" id="860376"/>
    <lineage>
        <taxon>Eukaryota</taxon>
        <taxon>Metazoa</taxon>
        <taxon>Ecdysozoa</taxon>
        <taxon>Nematoda</taxon>
        <taxon>Chromadorea</taxon>
        <taxon>Rhabditida</taxon>
        <taxon>Rhabditina</taxon>
        <taxon>Rhabditomorpha</taxon>
        <taxon>Rhabditoidea</taxon>
        <taxon>Rhabditidae</taxon>
        <taxon>Peloderinae</taxon>
        <taxon>Caenorhabditis</taxon>
    </lineage>
</organism>
<sequence>MLKTKISTTRQRPQVSNIRQKVGKKVKPSPPTQNQKKTKEVKPPAPVTKKEQPKPSTENAKKRSTRNRVSAVPLPIPSQTTTTSNPKSKEDATQMEQDPANQKAKKKSKRKTVSHEQNVKTYFRNIGLSKKEPKVFEPGQDKMPAKLKELKLNKEERTHARTRKHIKDNLKTACEDEFEDGPNFDNNGQLFDGNRNPFWTVVLFDQNEAEKEGIEVEGRITSEHVIKYLEGTLAPIKPNNKKLLFDVTKSVDEMRSIDDAFFNDDAIMYNTLQNIINHSERAVQRCTGSEEGNRRNRYGSKSKSKSKSSDSIKKTLSVEETVHPTTILFFLDKVEKVVYERENAFESIQKYIKQKENLRQWENISVFL</sequence>
<feature type="compositionally biased region" description="Basic residues" evidence="1">
    <location>
        <begin position="103"/>
        <end position="112"/>
    </location>
</feature>
<dbReference type="Proteomes" id="UP001152747">
    <property type="component" value="Unassembled WGS sequence"/>
</dbReference>
<accession>A0A9P1N2X7</accession>
<name>A0A9P1N2X7_9PELO</name>
<feature type="compositionally biased region" description="Polar residues" evidence="1">
    <location>
        <begin position="1"/>
        <end position="19"/>
    </location>
</feature>
<evidence type="ECO:0000313" key="3">
    <source>
        <dbReference type="Proteomes" id="UP001152747"/>
    </source>
</evidence>
<evidence type="ECO:0000313" key="2">
    <source>
        <dbReference type="EMBL" id="CAI5445930.1"/>
    </source>
</evidence>
<gene>
    <name evidence="2" type="ORF">CAMP_LOCUS8567</name>
</gene>
<keyword evidence="3" id="KW-1185">Reference proteome</keyword>
<proteinExistence type="predicted"/>
<protein>
    <submittedName>
        <fullName evidence="2">Uncharacterized protein</fullName>
    </submittedName>
</protein>
<feature type="region of interest" description="Disordered" evidence="1">
    <location>
        <begin position="1"/>
        <end position="115"/>
    </location>
</feature>
<feature type="compositionally biased region" description="Basic and acidic residues" evidence="1">
    <location>
        <begin position="37"/>
        <end position="53"/>
    </location>
</feature>
<dbReference type="EMBL" id="CANHGI010000003">
    <property type="protein sequence ID" value="CAI5445930.1"/>
    <property type="molecule type" value="Genomic_DNA"/>
</dbReference>
<comment type="caution">
    <text evidence="2">The sequence shown here is derived from an EMBL/GenBank/DDBJ whole genome shotgun (WGS) entry which is preliminary data.</text>
</comment>
<dbReference type="PANTHER" id="PTHR37444">
    <property type="entry name" value="PROTEIN CBG24900-RELATED"/>
    <property type="match status" value="1"/>
</dbReference>
<dbReference type="AlphaFoldDB" id="A0A9P1N2X7"/>
<feature type="compositionally biased region" description="Polar residues" evidence="1">
    <location>
        <begin position="77"/>
        <end position="86"/>
    </location>
</feature>
<reference evidence="2" key="1">
    <citation type="submission" date="2022-11" db="EMBL/GenBank/DDBJ databases">
        <authorList>
            <person name="Kikuchi T."/>
        </authorList>
    </citation>
    <scope>NUCLEOTIDE SEQUENCE</scope>
    <source>
        <strain evidence="2">PS1010</strain>
    </source>
</reference>
<dbReference type="PANTHER" id="PTHR37444:SF1">
    <property type="entry name" value="HUN DOMAIN-CONTAINING PROTEIN-RELATED"/>
    <property type="match status" value="1"/>
</dbReference>
<dbReference type="OrthoDB" id="5910081at2759"/>
<feature type="compositionally biased region" description="Basic residues" evidence="1">
    <location>
        <begin position="295"/>
        <end position="306"/>
    </location>
</feature>
<dbReference type="Pfam" id="PF05867">
    <property type="entry name" value="DUF851"/>
    <property type="match status" value="1"/>
</dbReference>
<feature type="region of interest" description="Disordered" evidence="1">
    <location>
        <begin position="285"/>
        <end position="314"/>
    </location>
</feature>
<evidence type="ECO:0000256" key="1">
    <source>
        <dbReference type="SAM" id="MobiDB-lite"/>
    </source>
</evidence>